<accession>A0ACC0Y608</accession>
<evidence type="ECO:0000313" key="2">
    <source>
        <dbReference type="Proteomes" id="UP001163603"/>
    </source>
</evidence>
<dbReference type="EMBL" id="CM047743">
    <property type="protein sequence ID" value="KAJ0030736.1"/>
    <property type="molecule type" value="Genomic_DNA"/>
</dbReference>
<proteinExistence type="predicted"/>
<protein>
    <submittedName>
        <fullName evidence="1">Uncharacterized protein</fullName>
    </submittedName>
</protein>
<name>A0ACC0Y608_9ROSI</name>
<dbReference type="Proteomes" id="UP001163603">
    <property type="component" value="Chromosome 8"/>
</dbReference>
<keyword evidence="2" id="KW-1185">Reference proteome</keyword>
<comment type="caution">
    <text evidence="1">The sequence shown here is derived from an EMBL/GenBank/DDBJ whole genome shotgun (WGS) entry which is preliminary data.</text>
</comment>
<sequence>MEPLQAQGRKLPSTEPRMKRYKPIWRFLLISNFALGGYIFAKARQKHQIGQDKKAAKPSEEEEGKAAVEISSSQIYDESSILPPVIEPVKVREPIPEDQQCELFKWMLEEKRKVKPKDREDKQQLDEEKAILKQFICAKSIPQL</sequence>
<reference evidence="2" key="1">
    <citation type="journal article" date="2023" name="G3 (Bethesda)">
        <title>Genome assembly and association tests identify interacting loci associated with vigor, precocity, and sex in interspecific pistachio rootstocks.</title>
        <authorList>
            <person name="Palmer W."/>
            <person name="Jacygrad E."/>
            <person name="Sagayaradj S."/>
            <person name="Cavanaugh K."/>
            <person name="Han R."/>
            <person name="Bertier L."/>
            <person name="Beede B."/>
            <person name="Kafkas S."/>
            <person name="Golino D."/>
            <person name="Preece J."/>
            <person name="Michelmore R."/>
        </authorList>
    </citation>
    <scope>NUCLEOTIDE SEQUENCE [LARGE SCALE GENOMIC DNA]</scope>
</reference>
<gene>
    <name evidence="1" type="ORF">Pint_13383</name>
</gene>
<evidence type="ECO:0000313" key="1">
    <source>
        <dbReference type="EMBL" id="KAJ0030736.1"/>
    </source>
</evidence>
<organism evidence="1 2">
    <name type="scientific">Pistacia integerrima</name>
    <dbReference type="NCBI Taxonomy" id="434235"/>
    <lineage>
        <taxon>Eukaryota</taxon>
        <taxon>Viridiplantae</taxon>
        <taxon>Streptophyta</taxon>
        <taxon>Embryophyta</taxon>
        <taxon>Tracheophyta</taxon>
        <taxon>Spermatophyta</taxon>
        <taxon>Magnoliopsida</taxon>
        <taxon>eudicotyledons</taxon>
        <taxon>Gunneridae</taxon>
        <taxon>Pentapetalae</taxon>
        <taxon>rosids</taxon>
        <taxon>malvids</taxon>
        <taxon>Sapindales</taxon>
        <taxon>Anacardiaceae</taxon>
        <taxon>Pistacia</taxon>
    </lineage>
</organism>